<feature type="transmembrane region" description="Helical" evidence="8">
    <location>
        <begin position="195"/>
        <end position="213"/>
    </location>
</feature>
<evidence type="ECO:0000256" key="4">
    <source>
        <dbReference type="ARBA" id="ARBA00022970"/>
    </source>
</evidence>
<feature type="transmembrane region" description="Helical" evidence="8">
    <location>
        <begin position="38"/>
        <end position="61"/>
    </location>
</feature>
<feature type="transmembrane region" description="Helical" evidence="8">
    <location>
        <begin position="381"/>
        <end position="402"/>
    </location>
</feature>
<keyword evidence="5 8" id="KW-1133">Transmembrane helix</keyword>
<keyword evidence="4" id="KW-0029">Amino-acid transport</keyword>
<feature type="transmembrane region" description="Helical" evidence="8">
    <location>
        <begin position="279"/>
        <end position="305"/>
    </location>
</feature>
<feature type="transmembrane region" description="Helical" evidence="8">
    <location>
        <begin position="351"/>
        <end position="369"/>
    </location>
</feature>
<dbReference type="InterPro" id="IPR013057">
    <property type="entry name" value="AA_transpt_TM"/>
</dbReference>
<feature type="transmembrane region" description="Helical" evidence="8">
    <location>
        <begin position="326"/>
        <end position="345"/>
    </location>
</feature>
<feature type="transmembrane region" description="Helical" evidence="8">
    <location>
        <begin position="234"/>
        <end position="253"/>
    </location>
</feature>
<accession>A0A224YSZ9</accession>
<organism evidence="10">
    <name type="scientific">Rhipicephalus zambeziensis</name>
    <dbReference type="NCBI Taxonomy" id="60191"/>
    <lineage>
        <taxon>Eukaryota</taxon>
        <taxon>Metazoa</taxon>
        <taxon>Ecdysozoa</taxon>
        <taxon>Arthropoda</taxon>
        <taxon>Chelicerata</taxon>
        <taxon>Arachnida</taxon>
        <taxon>Acari</taxon>
        <taxon>Parasitiformes</taxon>
        <taxon>Ixodida</taxon>
        <taxon>Ixodoidea</taxon>
        <taxon>Ixodidae</taxon>
        <taxon>Rhipicephalinae</taxon>
        <taxon>Rhipicephalus</taxon>
        <taxon>Rhipicephalus</taxon>
    </lineage>
</organism>
<sequence>MTAADMAWSSSLKNTINLGNSIIGVSILAMPYCFEKCGIVLSSLLLLVSGLLTRMTCHLLLKSAITARRRNYEFLAFHTFGPTGKLVVEIGILGFLLGSCVAFFVVMGDLAPPLASDFFLLEASPRLRLTVLLLLGTCVGLPLGLLRNLDSLTSLSALSLGFYCLLVLKVFLESFPVLWSGAWWDRVVLWRHENLLSVLPIFAMALSCQPQLFEIFDTVNEPSLKRMNSVVNGAVQMCSMVYIMMGFFGYVAFCGGDGPLPGNVLIRLGSSLASEFIKLGFVATLVVSFPLCLFPCRTSLHSLLFKRGSKFHDPSYDYIPDGQFRMLTVLLVGATLVTACLVPNIEIVLGLTGSTIGTLICVIMPALVFTRVQPKSTNERLVAKFLTWAGLCIMIGCTMTTLSQVRPPDRGSAPSRMNPVAVVVSRPAPLLPKDDVKLANASPGPDLAKPLSPKADVVPPAAVLSPKGMQPATVAEKRLEPPEPVEFPVPKEVVVPPRPKPVPAVERPSKDEAALDPEALKKEDREIAAATSGKVAAPAAAIGGGAQSPVTAAPVAAGPEVKKQEALLEKIAQEQKVQKKMLEDLQRELKQELAKHKQDDSPQVQKTNGTADAARPVVAPANVAAPAPVQDSAPLVVAPAASLAGGRPELPKALPPAVVAGSVLPLQRQGGQLPEKVPAIQNIPQPVLNQAAPLPVQNLQQGSQQHQAQHVDQIVKVPLSRGIQPVAQSIQHVPVNQQLPNPALPLAQIGKKEEAGRTDSPVAKGVNQQQPPVIAPKAGMLPLLPQAPKQGMMHQPQISIQNAEVQKQRPIIPAVDSLPRPGEGAVKPLDIIRRHQEGQQSLLQQQVPVVPERKPSLAQQPKPVLKQASQLLPVDMSQFGKQASQVKAEAPAKFLGKPLGVRDQAVQEPDNRPLVRKMSRDVKREAPVVAEAPSVVDAVASKDAVVSLDAVASKDAAVAVASTVLPVADHDKDVLVENVKVAAISEMPLKLEPKNISPSLPSHVPADVMLAKHEIRK</sequence>
<dbReference type="PANTHER" id="PTHR22950:SF646">
    <property type="entry name" value="SODIUM-COUPLED NEUTRAL AMINO ACID TRANSPORTER 10-RELATED"/>
    <property type="match status" value="1"/>
</dbReference>
<feature type="transmembrane region" description="Helical" evidence="8">
    <location>
        <begin position="86"/>
        <end position="107"/>
    </location>
</feature>
<protein>
    <submittedName>
        <fullName evidence="10">Amino acid transporter</fullName>
    </submittedName>
</protein>
<proteinExistence type="predicted"/>
<evidence type="ECO:0000256" key="3">
    <source>
        <dbReference type="ARBA" id="ARBA00022692"/>
    </source>
</evidence>
<feature type="compositionally biased region" description="Basic and acidic residues" evidence="7">
    <location>
        <begin position="507"/>
        <end position="519"/>
    </location>
</feature>
<feature type="domain" description="Amino acid transporter transmembrane" evidence="9">
    <location>
        <begin position="10"/>
        <end position="402"/>
    </location>
</feature>
<evidence type="ECO:0000256" key="1">
    <source>
        <dbReference type="ARBA" id="ARBA00004141"/>
    </source>
</evidence>
<evidence type="ECO:0000256" key="6">
    <source>
        <dbReference type="ARBA" id="ARBA00023136"/>
    </source>
</evidence>
<feature type="transmembrane region" description="Helical" evidence="8">
    <location>
        <begin position="158"/>
        <end position="183"/>
    </location>
</feature>
<feature type="compositionally biased region" description="Basic and acidic residues" evidence="7">
    <location>
        <begin position="588"/>
        <end position="600"/>
    </location>
</feature>
<feature type="region of interest" description="Disordered" evidence="7">
    <location>
        <begin position="498"/>
        <end position="519"/>
    </location>
</feature>
<feature type="compositionally biased region" description="Polar residues" evidence="7">
    <location>
        <begin position="601"/>
        <end position="610"/>
    </location>
</feature>
<dbReference type="Pfam" id="PF01490">
    <property type="entry name" value="Aa_trans"/>
    <property type="match status" value="1"/>
</dbReference>
<keyword evidence="3 8" id="KW-0812">Transmembrane</keyword>
<evidence type="ECO:0000256" key="2">
    <source>
        <dbReference type="ARBA" id="ARBA00022448"/>
    </source>
</evidence>
<dbReference type="GO" id="GO:0015179">
    <property type="term" value="F:L-amino acid transmembrane transporter activity"/>
    <property type="evidence" value="ECO:0007669"/>
    <property type="project" value="TreeGrafter"/>
</dbReference>
<name>A0A224YSZ9_9ACAR</name>
<evidence type="ECO:0000259" key="9">
    <source>
        <dbReference type="Pfam" id="PF01490"/>
    </source>
</evidence>
<evidence type="ECO:0000313" key="10">
    <source>
        <dbReference type="EMBL" id="MAA17114.1"/>
    </source>
</evidence>
<dbReference type="GO" id="GO:0016020">
    <property type="term" value="C:membrane"/>
    <property type="evidence" value="ECO:0007669"/>
    <property type="project" value="UniProtKB-SubCell"/>
</dbReference>
<keyword evidence="2" id="KW-0813">Transport</keyword>
<dbReference type="PANTHER" id="PTHR22950">
    <property type="entry name" value="AMINO ACID TRANSPORTER"/>
    <property type="match status" value="1"/>
</dbReference>
<evidence type="ECO:0000256" key="5">
    <source>
        <dbReference type="ARBA" id="ARBA00022989"/>
    </source>
</evidence>
<keyword evidence="6 8" id="KW-0472">Membrane</keyword>
<feature type="transmembrane region" description="Helical" evidence="8">
    <location>
        <begin position="127"/>
        <end position="146"/>
    </location>
</feature>
<feature type="region of interest" description="Disordered" evidence="7">
    <location>
        <begin position="588"/>
        <end position="615"/>
    </location>
</feature>
<feature type="transmembrane region" description="Helical" evidence="8">
    <location>
        <begin position="12"/>
        <end position="32"/>
    </location>
</feature>
<evidence type="ECO:0000256" key="8">
    <source>
        <dbReference type="SAM" id="Phobius"/>
    </source>
</evidence>
<reference evidence="10" key="1">
    <citation type="journal article" date="2017" name="Parasit. Vectors">
        <title>Sialotranscriptomics of Rhipicephalus zambeziensis reveals intricate expression profiles of secretory proteins and suggests tight temporal transcriptional regulation during blood-feeding.</title>
        <authorList>
            <person name="de Castro M.H."/>
            <person name="de Klerk D."/>
            <person name="Pienaar R."/>
            <person name="Rees D.J.G."/>
            <person name="Mans B.J."/>
        </authorList>
    </citation>
    <scope>NUCLEOTIDE SEQUENCE</scope>
    <source>
        <tissue evidence="10">Salivary glands</tissue>
    </source>
</reference>
<dbReference type="EMBL" id="GFPF01005968">
    <property type="protein sequence ID" value="MAA17114.1"/>
    <property type="molecule type" value="Transcribed_RNA"/>
</dbReference>
<dbReference type="AlphaFoldDB" id="A0A224YSZ9"/>
<comment type="subcellular location">
    <subcellularLocation>
        <location evidence="1">Membrane</location>
        <topology evidence="1">Multi-pass membrane protein</topology>
    </subcellularLocation>
</comment>
<evidence type="ECO:0000256" key="7">
    <source>
        <dbReference type="SAM" id="MobiDB-lite"/>
    </source>
</evidence>